<dbReference type="Pfam" id="PF17289">
    <property type="entry name" value="Terminase_6C"/>
    <property type="match status" value="1"/>
</dbReference>
<protein>
    <submittedName>
        <fullName evidence="3">PBSX family phage terminase large subunit</fullName>
    </submittedName>
</protein>
<reference evidence="3" key="1">
    <citation type="submission" date="2024-05" db="EMBL/GenBank/DDBJ databases">
        <title>Alkalihalobacillus sp. strain MEB203 novel alkaliphilic bacterium from Lonar Lake, India.</title>
        <authorList>
            <person name="Joshi A."/>
            <person name="Thite S."/>
            <person name="Mengade P."/>
        </authorList>
    </citation>
    <scope>NUCLEOTIDE SEQUENCE</scope>
    <source>
        <strain evidence="3">MEB 203</strain>
    </source>
</reference>
<organism evidence="3 4">
    <name type="scientific">Alkalihalobacterium chitinilyticum</name>
    <dbReference type="NCBI Taxonomy" id="2980103"/>
    <lineage>
        <taxon>Bacteria</taxon>
        <taxon>Bacillati</taxon>
        <taxon>Bacillota</taxon>
        <taxon>Bacilli</taxon>
        <taxon>Bacillales</taxon>
        <taxon>Bacillaceae</taxon>
        <taxon>Alkalihalobacterium</taxon>
    </lineage>
</organism>
<dbReference type="InterPro" id="IPR035421">
    <property type="entry name" value="Terminase_6C"/>
</dbReference>
<name>A0ABT5VJ58_9BACI</name>
<dbReference type="Gene3D" id="3.30.420.280">
    <property type="match status" value="1"/>
</dbReference>
<dbReference type="PANTHER" id="PTHR39184">
    <property type="match status" value="1"/>
</dbReference>
<dbReference type="RefSeq" id="WP_275120095.1">
    <property type="nucleotide sequence ID" value="NZ_JAOTPO010000016.1"/>
</dbReference>
<keyword evidence="1" id="KW-1188">Viral release from host cell</keyword>
<dbReference type="Proteomes" id="UP001148125">
    <property type="component" value="Unassembled WGS sequence"/>
</dbReference>
<evidence type="ECO:0000313" key="4">
    <source>
        <dbReference type="Proteomes" id="UP001148125"/>
    </source>
</evidence>
<evidence type="ECO:0000259" key="2">
    <source>
        <dbReference type="Pfam" id="PF17289"/>
    </source>
</evidence>
<comment type="caution">
    <text evidence="3">The sequence shown here is derived from an EMBL/GenBank/DDBJ whole genome shotgun (WGS) entry which is preliminary data.</text>
</comment>
<accession>A0ABT5VJ58</accession>
<dbReference type="Gene3D" id="3.40.50.300">
    <property type="entry name" value="P-loop containing nucleotide triphosphate hydrolases"/>
    <property type="match status" value="1"/>
</dbReference>
<evidence type="ECO:0000256" key="1">
    <source>
        <dbReference type="ARBA" id="ARBA00022612"/>
    </source>
</evidence>
<dbReference type="InterPro" id="IPR027417">
    <property type="entry name" value="P-loop_NTPase"/>
</dbReference>
<dbReference type="InterPro" id="IPR006437">
    <property type="entry name" value="Phage_terminase_lsu"/>
</dbReference>
<dbReference type="NCBIfam" id="TIGR01547">
    <property type="entry name" value="phage_term_2"/>
    <property type="match status" value="1"/>
</dbReference>
<feature type="domain" description="Terminase large subunit gp17-like C-terminal" evidence="2">
    <location>
        <begin position="309"/>
        <end position="406"/>
    </location>
</feature>
<gene>
    <name evidence="3" type="ORF">N7Z68_19195</name>
</gene>
<proteinExistence type="predicted"/>
<dbReference type="EMBL" id="JAOTPO010000016">
    <property type="protein sequence ID" value="MDE5415493.1"/>
    <property type="molecule type" value="Genomic_DNA"/>
</dbReference>
<dbReference type="Pfam" id="PF03237">
    <property type="entry name" value="Terminase_6N"/>
    <property type="match status" value="1"/>
</dbReference>
<sequence>MSNSEGFQFKPFSNKQKQVLSWWTDESPHKDKHMIVAYGAIRSGKTISMILSFVFWSLKSFPESQNFILAGRSASALKRNVLMPMIEMLNTLGIDYEYKVGEGLLLIGMHRYYLFGGVNERSFEPLQGLTAAGAYLDEVVLMPRSFVEQAFGRCSVNGAKYFMNLNPGSPLHWFKTDIIDKAKEKNALVIRFTMDDNNSLADKAKNRLRNMYSGVFKKRYIDGEFVLAEGLVYDAFDVESMTVSSIDEPIVETLIGADYGTQNSTVFLLLGIGRSKKVYVLDEYYHSGRESGRQKSPSEYSIDFQNFFQKHQKTYRSINRAYVDSAATHFIAQLYKDKVRGVVKAKKNVVEGIASVQNLIAQNRLHIHKSCKNTIKEMQSYSWIDGQEDAVLKQNDGCVDALRYAIYTANIT</sequence>
<dbReference type="InterPro" id="IPR052380">
    <property type="entry name" value="Viral_DNA_packaging_terminase"/>
</dbReference>
<keyword evidence="4" id="KW-1185">Reference proteome</keyword>
<dbReference type="PANTHER" id="PTHR39184:SF1">
    <property type="entry name" value="PBSX PHAGE TERMINASE LARGE SUBUNIT"/>
    <property type="match status" value="1"/>
</dbReference>
<evidence type="ECO:0000313" key="3">
    <source>
        <dbReference type="EMBL" id="MDE5415493.1"/>
    </source>
</evidence>